<gene>
    <name evidence="1" type="ORF">PILCRDRAFT_92435</name>
</gene>
<protein>
    <submittedName>
        <fullName evidence="1">Uncharacterized protein</fullName>
    </submittedName>
</protein>
<dbReference type="Proteomes" id="UP000054166">
    <property type="component" value="Unassembled WGS sequence"/>
</dbReference>
<dbReference type="AlphaFoldDB" id="A0A0C3F4M5"/>
<evidence type="ECO:0000313" key="2">
    <source>
        <dbReference type="Proteomes" id="UP000054166"/>
    </source>
</evidence>
<name>A0A0C3F4M5_PILCF</name>
<dbReference type="InParanoid" id="A0A0C3F4M5"/>
<evidence type="ECO:0000313" key="1">
    <source>
        <dbReference type="EMBL" id="KIM74846.1"/>
    </source>
</evidence>
<reference evidence="2" key="2">
    <citation type="submission" date="2015-01" db="EMBL/GenBank/DDBJ databases">
        <title>Evolutionary Origins and Diversification of the Mycorrhizal Mutualists.</title>
        <authorList>
            <consortium name="DOE Joint Genome Institute"/>
            <consortium name="Mycorrhizal Genomics Consortium"/>
            <person name="Kohler A."/>
            <person name="Kuo A."/>
            <person name="Nagy L.G."/>
            <person name="Floudas D."/>
            <person name="Copeland A."/>
            <person name="Barry K.W."/>
            <person name="Cichocki N."/>
            <person name="Veneault-Fourrey C."/>
            <person name="LaButti K."/>
            <person name="Lindquist E.A."/>
            <person name="Lipzen A."/>
            <person name="Lundell T."/>
            <person name="Morin E."/>
            <person name="Murat C."/>
            <person name="Riley R."/>
            <person name="Ohm R."/>
            <person name="Sun H."/>
            <person name="Tunlid A."/>
            <person name="Henrissat B."/>
            <person name="Grigoriev I.V."/>
            <person name="Hibbett D.S."/>
            <person name="Martin F."/>
        </authorList>
    </citation>
    <scope>NUCLEOTIDE SEQUENCE [LARGE SCALE GENOMIC DNA]</scope>
    <source>
        <strain evidence="2">F 1598</strain>
    </source>
</reference>
<dbReference type="HOGENOM" id="CLU_2146825_0_0_1"/>
<proteinExistence type="predicted"/>
<sequence length="112" mass="12525">MVIEPVRQLNIHPFEVLLTGARNAGVANGLQDYIKSLEQQASSEGDCQVTEITNFWAAGKKSGLEGADTVKAELLPQLEQLKQQVSGLENTLHNEEEQHNMEVVVMRRDVRR</sequence>
<dbReference type="EMBL" id="KN833055">
    <property type="protein sequence ID" value="KIM74846.1"/>
    <property type="molecule type" value="Genomic_DNA"/>
</dbReference>
<keyword evidence="2" id="KW-1185">Reference proteome</keyword>
<reference evidence="1 2" key="1">
    <citation type="submission" date="2014-04" db="EMBL/GenBank/DDBJ databases">
        <authorList>
            <consortium name="DOE Joint Genome Institute"/>
            <person name="Kuo A."/>
            <person name="Tarkka M."/>
            <person name="Buscot F."/>
            <person name="Kohler A."/>
            <person name="Nagy L.G."/>
            <person name="Floudas D."/>
            <person name="Copeland A."/>
            <person name="Barry K.W."/>
            <person name="Cichocki N."/>
            <person name="Veneault-Fourrey C."/>
            <person name="LaButti K."/>
            <person name="Lindquist E.A."/>
            <person name="Lipzen A."/>
            <person name="Lundell T."/>
            <person name="Morin E."/>
            <person name="Murat C."/>
            <person name="Sun H."/>
            <person name="Tunlid A."/>
            <person name="Henrissat B."/>
            <person name="Grigoriev I.V."/>
            <person name="Hibbett D.S."/>
            <person name="Martin F."/>
            <person name="Nordberg H.P."/>
            <person name="Cantor M.N."/>
            <person name="Hua S.X."/>
        </authorList>
    </citation>
    <scope>NUCLEOTIDE SEQUENCE [LARGE SCALE GENOMIC DNA]</scope>
    <source>
        <strain evidence="1 2">F 1598</strain>
    </source>
</reference>
<organism evidence="1 2">
    <name type="scientific">Piloderma croceum (strain F 1598)</name>
    <dbReference type="NCBI Taxonomy" id="765440"/>
    <lineage>
        <taxon>Eukaryota</taxon>
        <taxon>Fungi</taxon>
        <taxon>Dikarya</taxon>
        <taxon>Basidiomycota</taxon>
        <taxon>Agaricomycotina</taxon>
        <taxon>Agaricomycetes</taxon>
        <taxon>Agaricomycetidae</taxon>
        <taxon>Atheliales</taxon>
        <taxon>Atheliaceae</taxon>
        <taxon>Piloderma</taxon>
    </lineage>
</organism>
<accession>A0A0C3F4M5</accession>